<reference evidence="4" key="1">
    <citation type="submission" date="2023-06" db="EMBL/GenBank/DDBJ databases">
        <title>Genome-scale phylogeny and comparative genomics of the fungal order Sordariales.</title>
        <authorList>
            <consortium name="Lawrence Berkeley National Laboratory"/>
            <person name="Hensen N."/>
            <person name="Bonometti L."/>
            <person name="Westerberg I."/>
            <person name="Brannstrom I.O."/>
            <person name="Guillou S."/>
            <person name="Cros-Aarteil S."/>
            <person name="Calhoun S."/>
            <person name="Haridas S."/>
            <person name="Kuo A."/>
            <person name="Mondo S."/>
            <person name="Pangilinan J."/>
            <person name="Riley R."/>
            <person name="Labutti K."/>
            <person name="Andreopoulos B."/>
            <person name="Lipzen A."/>
            <person name="Chen C."/>
            <person name="Yanf M."/>
            <person name="Daum C."/>
            <person name="Ng V."/>
            <person name="Clum A."/>
            <person name="Steindorff A."/>
            <person name="Ohm R."/>
            <person name="Martin F."/>
            <person name="Silar P."/>
            <person name="Natvig D."/>
            <person name="Lalanne C."/>
            <person name="Gautier V."/>
            <person name="Ament-Velasquez S.L."/>
            <person name="Kruys A."/>
            <person name="Hutchinson M.I."/>
            <person name="Powell A.J."/>
            <person name="Barry K."/>
            <person name="Miller A.N."/>
            <person name="Grigoriev I.V."/>
            <person name="Debuchy R."/>
            <person name="Gladieux P."/>
            <person name="Thoren M.H."/>
            <person name="Johannesson H."/>
        </authorList>
    </citation>
    <scope>NUCLEOTIDE SEQUENCE</scope>
    <source>
        <strain evidence="4">PSN4</strain>
    </source>
</reference>
<feature type="compositionally biased region" description="Polar residues" evidence="2">
    <location>
        <begin position="75"/>
        <end position="100"/>
    </location>
</feature>
<feature type="compositionally biased region" description="Basic residues" evidence="2">
    <location>
        <begin position="389"/>
        <end position="407"/>
    </location>
</feature>
<dbReference type="InterPro" id="IPR048743">
    <property type="entry name" value="AME1"/>
</dbReference>
<feature type="domain" description="Inner kinetochore subunit AME1" evidence="3">
    <location>
        <begin position="454"/>
        <end position="653"/>
    </location>
</feature>
<feature type="compositionally biased region" description="Basic and acidic residues" evidence="2">
    <location>
        <begin position="279"/>
        <end position="307"/>
    </location>
</feature>
<feature type="region of interest" description="Disordered" evidence="2">
    <location>
        <begin position="593"/>
        <end position="614"/>
    </location>
</feature>
<dbReference type="AlphaFoldDB" id="A0AAJ0BAY9"/>
<name>A0AAJ0BAY9_9PEZI</name>
<evidence type="ECO:0000256" key="1">
    <source>
        <dbReference type="SAM" id="Coils"/>
    </source>
</evidence>
<feature type="compositionally biased region" description="Acidic residues" evidence="2">
    <location>
        <begin position="35"/>
        <end position="47"/>
    </location>
</feature>
<feature type="compositionally biased region" description="Basic and acidic residues" evidence="2">
    <location>
        <begin position="1"/>
        <end position="21"/>
    </location>
</feature>
<evidence type="ECO:0000259" key="3">
    <source>
        <dbReference type="Pfam" id="PF20994"/>
    </source>
</evidence>
<feature type="compositionally biased region" description="Low complexity" evidence="2">
    <location>
        <begin position="344"/>
        <end position="367"/>
    </location>
</feature>
<protein>
    <recommendedName>
        <fullName evidence="3">Inner kinetochore subunit AME1 domain-containing protein</fullName>
    </recommendedName>
</protein>
<accession>A0AAJ0BAY9</accession>
<keyword evidence="5" id="KW-1185">Reference proteome</keyword>
<dbReference type="Pfam" id="PF20994">
    <property type="entry name" value="CENPU"/>
    <property type="match status" value="1"/>
</dbReference>
<feature type="compositionally biased region" description="Low complexity" evidence="2">
    <location>
        <begin position="161"/>
        <end position="176"/>
    </location>
</feature>
<feature type="compositionally biased region" description="Acidic residues" evidence="2">
    <location>
        <begin position="131"/>
        <end position="152"/>
    </location>
</feature>
<comment type="caution">
    <text evidence="4">The sequence shown here is derived from an EMBL/GenBank/DDBJ whole genome shotgun (WGS) entry which is preliminary data.</text>
</comment>
<evidence type="ECO:0000256" key="2">
    <source>
        <dbReference type="SAM" id="MobiDB-lite"/>
    </source>
</evidence>
<dbReference type="Proteomes" id="UP001239445">
    <property type="component" value="Unassembled WGS sequence"/>
</dbReference>
<feature type="compositionally biased region" description="Low complexity" evidence="2">
    <location>
        <begin position="235"/>
        <end position="253"/>
    </location>
</feature>
<feature type="region of interest" description="Disordered" evidence="2">
    <location>
        <begin position="221"/>
        <end position="426"/>
    </location>
</feature>
<feature type="coiled-coil region" evidence="1">
    <location>
        <begin position="523"/>
        <end position="550"/>
    </location>
</feature>
<gene>
    <name evidence="4" type="ORF">QBC47DRAFT_461024</name>
</gene>
<proteinExistence type="predicted"/>
<dbReference type="EMBL" id="MU839834">
    <property type="protein sequence ID" value="KAK1754929.1"/>
    <property type="molecule type" value="Genomic_DNA"/>
</dbReference>
<feature type="compositionally biased region" description="Basic and acidic residues" evidence="2">
    <location>
        <begin position="605"/>
        <end position="614"/>
    </location>
</feature>
<feature type="region of interest" description="Disordered" evidence="2">
    <location>
        <begin position="1"/>
        <end position="209"/>
    </location>
</feature>
<sequence length="661" mass="71507">MATRQERLLERMRGARMHEVADASFGFELPAPEPIEPEDEAEPEADAEPAPPSRPTPNTSAKRTRPPRSAAAANISPNARVTRSSQASPPQSSLVNSGTRAQDVYDLSQSSADGIRARPRRRSSKRVSIIEPDEVVAEDPEPEPEAEPEPEPEPTAPSPAPLLRRTPRRASLARSPLVTGSGSEMAEEVTESPVNAPGSGRRRAVEARAAVGSSVLLQRVLEELDEPGSHPPSSSPSQRAAVARRSSGSGPSPTGLAAQRRSGRLSGGSVASSLGGAHGGEDELTPDRPKKKEAEVRKARYKPDGKKLASVVAPEKAAEEEEPAEEIGDKEAARRLGKRKRPRQSVPAPAASPSPELQSEPSEVQQPAAKRRRRKEVASPARQQQPKAPKPKAQKKQPPGAKKRRKASAAPAEDTDEEGGESVPVTVQRFTKGARAGEDDPAADILNAEIPFAGRSGVNAVDVLSALCEELIDTFLAKLADNVRSAEDAATKREQRTMLRSLEAFQEELRTRLLEHTIALDTLHALRKRVRATQKEKLALRDEILRIRAEREQVALRMDAIRIRHEAESKEAMRHISLSSAMHDIDLIVEKGQAAAADDDDDDERVSPDERREEAELAGLELLVARIAEQASSKSDGGGALKQIKDFNAFLERAAGVLERR</sequence>
<keyword evidence="1" id="KW-0175">Coiled coil</keyword>
<evidence type="ECO:0000313" key="4">
    <source>
        <dbReference type="EMBL" id="KAK1754929.1"/>
    </source>
</evidence>
<organism evidence="4 5">
    <name type="scientific">Echria macrotheca</name>
    <dbReference type="NCBI Taxonomy" id="438768"/>
    <lineage>
        <taxon>Eukaryota</taxon>
        <taxon>Fungi</taxon>
        <taxon>Dikarya</taxon>
        <taxon>Ascomycota</taxon>
        <taxon>Pezizomycotina</taxon>
        <taxon>Sordariomycetes</taxon>
        <taxon>Sordariomycetidae</taxon>
        <taxon>Sordariales</taxon>
        <taxon>Schizotheciaceae</taxon>
        <taxon>Echria</taxon>
    </lineage>
</organism>
<evidence type="ECO:0000313" key="5">
    <source>
        <dbReference type="Proteomes" id="UP001239445"/>
    </source>
</evidence>